<evidence type="ECO:0000313" key="5">
    <source>
        <dbReference type="Proteomes" id="UP000242847"/>
    </source>
</evidence>
<dbReference type="AlphaFoldDB" id="A0A1S8DDU1"/>
<reference evidence="4 5" key="1">
    <citation type="submission" date="2017-01" db="EMBL/GenBank/DDBJ databases">
        <title>Draft genome sequence of Pseudomonas pachastrellae type strain CCUG 46540T from a deep sea.</title>
        <authorList>
            <person name="Gomila M."/>
            <person name="Mulet M."/>
            <person name="Lalucat J."/>
            <person name="Garcia-Valdes E."/>
        </authorList>
    </citation>
    <scope>NUCLEOTIDE SEQUENCE [LARGE SCALE GENOMIC DNA]</scope>
    <source>
        <strain evidence="4 5">CCUG 46540</strain>
    </source>
</reference>
<dbReference type="FunFam" id="3.90.79.10:FF:000006">
    <property type="entry name" value="ADP compounds hydrolase NudE"/>
    <property type="match status" value="1"/>
</dbReference>
<dbReference type="OrthoDB" id="9806150at2"/>
<dbReference type="PROSITE" id="PS00893">
    <property type="entry name" value="NUDIX_BOX"/>
    <property type="match status" value="1"/>
</dbReference>
<dbReference type="Gene3D" id="3.90.79.10">
    <property type="entry name" value="Nucleoside Triphosphate Pyrophosphohydrolase"/>
    <property type="match status" value="1"/>
</dbReference>
<gene>
    <name evidence="4" type="ORF">BXT89_12040</name>
</gene>
<dbReference type="GO" id="GO:0019144">
    <property type="term" value="F:ADP-sugar diphosphatase activity"/>
    <property type="evidence" value="ECO:0007669"/>
    <property type="project" value="TreeGrafter"/>
</dbReference>
<comment type="cofactor">
    <cofactor evidence="1">
        <name>Mg(2+)</name>
        <dbReference type="ChEBI" id="CHEBI:18420"/>
    </cofactor>
</comment>
<keyword evidence="2 4" id="KW-0378">Hydrolase</keyword>
<dbReference type="Pfam" id="PF00293">
    <property type="entry name" value="NUDIX"/>
    <property type="match status" value="1"/>
</dbReference>
<protein>
    <submittedName>
        <fullName evidence="4">ADP compounds hydrolase NudE</fullName>
    </submittedName>
</protein>
<dbReference type="GO" id="GO:0019693">
    <property type="term" value="P:ribose phosphate metabolic process"/>
    <property type="evidence" value="ECO:0007669"/>
    <property type="project" value="TreeGrafter"/>
</dbReference>
<dbReference type="Proteomes" id="UP000242847">
    <property type="component" value="Unassembled WGS sequence"/>
</dbReference>
<comment type="caution">
    <text evidence="4">The sequence shown here is derived from an EMBL/GenBank/DDBJ whole genome shotgun (WGS) entry which is preliminary data.</text>
</comment>
<dbReference type="InterPro" id="IPR015797">
    <property type="entry name" value="NUDIX_hydrolase-like_dom_sf"/>
</dbReference>
<keyword evidence="5" id="KW-1185">Reference proteome</keyword>
<dbReference type="NCBIfam" id="NF008736">
    <property type="entry name" value="PRK11762.1"/>
    <property type="match status" value="1"/>
</dbReference>
<evidence type="ECO:0000313" key="4">
    <source>
        <dbReference type="EMBL" id="ONM43574.1"/>
    </source>
</evidence>
<evidence type="ECO:0000256" key="2">
    <source>
        <dbReference type="ARBA" id="ARBA00022801"/>
    </source>
</evidence>
<dbReference type="InterPro" id="IPR020084">
    <property type="entry name" value="NUDIX_hydrolase_CS"/>
</dbReference>
<dbReference type="EMBL" id="MUBC01000025">
    <property type="protein sequence ID" value="ONM43574.1"/>
    <property type="molecule type" value="Genomic_DNA"/>
</dbReference>
<dbReference type="InterPro" id="IPR000086">
    <property type="entry name" value="NUDIX_hydrolase_dom"/>
</dbReference>
<proteinExistence type="predicted"/>
<dbReference type="PANTHER" id="PTHR11839:SF12">
    <property type="entry name" value="ADP COMPOUNDS HYDROLASE NUDE"/>
    <property type="match status" value="1"/>
</dbReference>
<evidence type="ECO:0000259" key="3">
    <source>
        <dbReference type="PROSITE" id="PS51462"/>
    </source>
</evidence>
<accession>A0A1S8DDU1</accession>
<dbReference type="STRING" id="254161.SAMN05216256_10539"/>
<dbReference type="PROSITE" id="PS51462">
    <property type="entry name" value="NUDIX"/>
    <property type="match status" value="1"/>
</dbReference>
<dbReference type="GO" id="GO:0006753">
    <property type="term" value="P:nucleoside phosphate metabolic process"/>
    <property type="evidence" value="ECO:0007669"/>
    <property type="project" value="TreeGrafter"/>
</dbReference>
<dbReference type="SUPFAM" id="SSF55811">
    <property type="entry name" value="Nudix"/>
    <property type="match status" value="1"/>
</dbReference>
<evidence type="ECO:0000256" key="1">
    <source>
        <dbReference type="ARBA" id="ARBA00001946"/>
    </source>
</evidence>
<dbReference type="PANTHER" id="PTHR11839">
    <property type="entry name" value="UDP/ADP-SUGAR PYROPHOSPHATASE"/>
    <property type="match status" value="1"/>
</dbReference>
<organism evidence="4 5">
    <name type="scientific">Halopseudomonas pachastrellae</name>
    <dbReference type="NCBI Taxonomy" id="254161"/>
    <lineage>
        <taxon>Bacteria</taxon>
        <taxon>Pseudomonadati</taxon>
        <taxon>Pseudomonadota</taxon>
        <taxon>Gammaproteobacteria</taxon>
        <taxon>Pseudomonadales</taxon>
        <taxon>Pseudomonadaceae</taxon>
        <taxon>Halopseudomonas</taxon>
    </lineage>
</organism>
<name>A0A1S8DDU1_9GAMM</name>
<feature type="domain" description="Nudix hydrolase" evidence="3">
    <location>
        <begin position="41"/>
        <end position="174"/>
    </location>
</feature>
<dbReference type="RefSeq" id="WP_083727917.1">
    <property type="nucleotide sequence ID" value="NZ_FOUD01000005.1"/>
</dbReference>
<dbReference type="GO" id="GO:0005829">
    <property type="term" value="C:cytosol"/>
    <property type="evidence" value="ECO:0007669"/>
    <property type="project" value="TreeGrafter"/>
</dbReference>
<sequence>MPQKPQTLEAKIVAKSRLFTVEQVQLRFSNGVERTYERLVNKGQGYGAVMVVAMQDERTALLIEEYCGGTDDYQLSLPKGLVEPGEDVLEAANRELMEEAGFGAQQLEFLTHLSLSPGYMSQKIAVVLARGLYEKRLPGDEPEPIRVDQVDLYQLSELTARANFTEGRALAALYLVRDLLEQRGELQR</sequence>